<keyword evidence="1" id="KW-0812">Transmembrane</keyword>
<feature type="non-terminal residue" evidence="2">
    <location>
        <position position="1"/>
    </location>
</feature>
<keyword evidence="1" id="KW-0472">Membrane</keyword>
<protein>
    <submittedName>
        <fullName evidence="2">Putative ovule protein</fullName>
    </submittedName>
</protein>
<feature type="transmembrane region" description="Helical" evidence="1">
    <location>
        <begin position="44"/>
        <end position="63"/>
    </location>
</feature>
<dbReference type="EMBL" id="GEDG01042128">
    <property type="protein sequence ID" value="JAP06247.1"/>
    <property type="molecule type" value="Transcribed_RNA"/>
</dbReference>
<sequence>TYLGQVQAVMKEFETLMAVIMNVEKQEHRQVTVFKKIRTKSDSLSNINLLPHVLASTLLLFLLPK</sequence>
<organism evidence="2">
    <name type="scientific">Solanum chacoense</name>
    <name type="common">Chaco potato</name>
    <dbReference type="NCBI Taxonomy" id="4108"/>
    <lineage>
        <taxon>Eukaryota</taxon>
        <taxon>Viridiplantae</taxon>
        <taxon>Streptophyta</taxon>
        <taxon>Embryophyta</taxon>
        <taxon>Tracheophyta</taxon>
        <taxon>Spermatophyta</taxon>
        <taxon>Magnoliopsida</taxon>
        <taxon>eudicotyledons</taxon>
        <taxon>Gunneridae</taxon>
        <taxon>Pentapetalae</taxon>
        <taxon>asterids</taxon>
        <taxon>lamiids</taxon>
        <taxon>Solanales</taxon>
        <taxon>Solanaceae</taxon>
        <taxon>Solanoideae</taxon>
        <taxon>Solaneae</taxon>
        <taxon>Solanum</taxon>
    </lineage>
</organism>
<proteinExistence type="predicted"/>
<reference evidence="2" key="1">
    <citation type="submission" date="2015-12" db="EMBL/GenBank/DDBJ databases">
        <title>Gene expression during late stages of embryo sac development: a critical building block for successful pollen-pistil interactions.</title>
        <authorList>
            <person name="Liu Y."/>
            <person name="Joly V."/>
            <person name="Sabar M."/>
            <person name="Matton D.P."/>
        </authorList>
    </citation>
    <scope>NUCLEOTIDE SEQUENCE</scope>
</reference>
<dbReference type="AlphaFoldDB" id="A0A0V0GEJ9"/>
<name>A0A0V0GEJ9_SOLCH</name>
<evidence type="ECO:0000256" key="1">
    <source>
        <dbReference type="SAM" id="Phobius"/>
    </source>
</evidence>
<keyword evidence="1" id="KW-1133">Transmembrane helix</keyword>
<evidence type="ECO:0000313" key="2">
    <source>
        <dbReference type="EMBL" id="JAP06247.1"/>
    </source>
</evidence>
<accession>A0A0V0GEJ9</accession>